<dbReference type="Gene3D" id="1.10.260.40">
    <property type="entry name" value="lambda repressor-like DNA-binding domains"/>
    <property type="match status" value="1"/>
</dbReference>
<gene>
    <name evidence="1" type="ORF">DDW44_14300</name>
</gene>
<dbReference type="GO" id="GO:0003677">
    <property type="term" value="F:DNA binding"/>
    <property type="evidence" value="ECO:0007669"/>
    <property type="project" value="InterPro"/>
</dbReference>
<dbReference type="RefSeq" id="WP_108906682.1">
    <property type="nucleotide sequence ID" value="NZ_CP029188.1"/>
</dbReference>
<proteinExistence type="predicted"/>
<dbReference type="EMBL" id="CP029188">
    <property type="protein sequence ID" value="AWI29817.1"/>
    <property type="molecule type" value="Genomic_DNA"/>
</dbReference>
<accession>A0A2S1SU48</accession>
<organism evidence="1 2">
    <name type="scientific">Streptomyces tirandamycinicus</name>
    <dbReference type="NCBI Taxonomy" id="2174846"/>
    <lineage>
        <taxon>Bacteria</taxon>
        <taxon>Bacillati</taxon>
        <taxon>Actinomycetota</taxon>
        <taxon>Actinomycetes</taxon>
        <taxon>Kitasatosporales</taxon>
        <taxon>Streptomycetaceae</taxon>
        <taxon>Streptomyces</taxon>
    </lineage>
</organism>
<reference evidence="1 2" key="1">
    <citation type="submission" date="2018-05" db="EMBL/GenBank/DDBJ databases">
        <title>Complete genome sequence of sponge-derived Streptomyces sp. HNM0039.</title>
        <authorList>
            <person name="Huang X."/>
            <person name="Zhou S."/>
        </authorList>
    </citation>
    <scope>NUCLEOTIDE SEQUENCE [LARGE SCALE GENOMIC DNA]</scope>
    <source>
        <strain evidence="1 2">HNM0039</strain>
    </source>
</reference>
<sequence>MARTRVNVAALYAALDAARTTRGLSWATVAGEVGVSPSTMTRLANGHRPDVDAFAALVQWLSLPAENFMIDPGTDVEGKPTAEPELLVQLAPLLRARSDLGEEDVRYLEEVIERQCVGSPPTATPLWVSMGSRWAKKALEELALEERRRIGVDSTSP</sequence>
<dbReference type="Proteomes" id="UP000244900">
    <property type="component" value="Chromosome"/>
</dbReference>
<dbReference type="AlphaFoldDB" id="A0A2S1SU48"/>
<evidence type="ECO:0000313" key="2">
    <source>
        <dbReference type="Proteomes" id="UP000244900"/>
    </source>
</evidence>
<dbReference type="InterPro" id="IPR010982">
    <property type="entry name" value="Lambda_DNA-bd_dom_sf"/>
</dbReference>
<evidence type="ECO:0000313" key="1">
    <source>
        <dbReference type="EMBL" id="AWI29817.1"/>
    </source>
</evidence>
<protein>
    <submittedName>
        <fullName evidence="1">Transcriptional regulator</fullName>
    </submittedName>
</protein>
<dbReference type="OrthoDB" id="513181at2"/>
<dbReference type="InterPro" id="IPR001387">
    <property type="entry name" value="Cro/C1-type_HTH"/>
</dbReference>
<keyword evidence="2" id="KW-1185">Reference proteome</keyword>
<name>A0A2S1SU48_9ACTN</name>
<dbReference type="KEGG" id="stir:DDW44_14300"/>
<dbReference type="SUPFAM" id="SSF47413">
    <property type="entry name" value="lambda repressor-like DNA-binding domains"/>
    <property type="match status" value="1"/>
</dbReference>
<dbReference type="CDD" id="cd00093">
    <property type="entry name" value="HTH_XRE"/>
    <property type="match status" value="1"/>
</dbReference>